<protein>
    <recommendedName>
        <fullName evidence="10 11">UDP-N-acetylmuramoyl-tripeptide--D-alanyl-D-alanine ligase</fullName>
        <ecNumber evidence="10 11">6.3.2.10</ecNumber>
    </recommendedName>
    <alternativeName>
        <fullName evidence="10">D-alanyl-D-alanine-adding enzyme</fullName>
    </alternativeName>
</protein>
<keyword evidence="9 10" id="KW-0961">Cell wall biogenesis/degradation</keyword>
<dbReference type="eggNOG" id="COG0770">
    <property type="taxonomic scope" value="Bacteria"/>
</dbReference>
<dbReference type="GO" id="GO:0008360">
    <property type="term" value="P:regulation of cell shape"/>
    <property type="evidence" value="ECO:0007669"/>
    <property type="project" value="UniProtKB-KW"/>
</dbReference>
<feature type="domain" description="Mur ligase central" evidence="14">
    <location>
        <begin position="108"/>
        <end position="294"/>
    </location>
</feature>
<keyword evidence="4 10" id="KW-0547">Nucleotide-binding</keyword>
<feature type="binding site" evidence="10">
    <location>
        <begin position="110"/>
        <end position="116"/>
    </location>
    <ligand>
        <name>ATP</name>
        <dbReference type="ChEBI" id="CHEBI:30616"/>
    </ligand>
</feature>
<dbReference type="AlphaFoldDB" id="A1AU65"/>
<evidence type="ECO:0000259" key="13">
    <source>
        <dbReference type="Pfam" id="PF02875"/>
    </source>
</evidence>
<gene>
    <name evidence="10" type="primary">murF</name>
    <name evidence="15" type="ordered locus">Ppro_3293</name>
</gene>
<keyword evidence="3 10" id="KW-0132">Cell division</keyword>
<dbReference type="HAMAP" id="MF_02019">
    <property type="entry name" value="MurF"/>
    <property type="match status" value="1"/>
</dbReference>
<dbReference type="GO" id="GO:0009252">
    <property type="term" value="P:peptidoglycan biosynthetic process"/>
    <property type="evidence" value="ECO:0007669"/>
    <property type="project" value="UniProtKB-UniRule"/>
</dbReference>
<dbReference type="Gene3D" id="3.40.1190.10">
    <property type="entry name" value="Mur-like, catalytic domain"/>
    <property type="match status" value="1"/>
</dbReference>
<dbReference type="GO" id="GO:0051301">
    <property type="term" value="P:cell division"/>
    <property type="evidence" value="ECO:0007669"/>
    <property type="project" value="UniProtKB-KW"/>
</dbReference>
<dbReference type="GO" id="GO:0008766">
    <property type="term" value="F:UDP-N-acetylmuramoylalanyl-D-glutamyl-2,6-diaminopimelate-D-alanyl-D-alanine ligase activity"/>
    <property type="evidence" value="ECO:0007669"/>
    <property type="project" value="RHEA"/>
</dbReference>
<dbReference type="Gene3D" id="3.90.190.20">
    <property type="entry name" value="Mur ligase, C-terminal domain"/>
    <property type="match status" value="1"/>
</dbReference>
<dbReference type="OrthoDB" id="9801978at2"/>
<dbReference type="Pfam" id="PF08245">
    <property type="entry name" value="Mur_ligase_M"/>
    <property type="match status" value="1"/>
</dbReference>
<evidence type="ECO:0000256" key="4">
    <source>
        <dbReference type="ARBA" id="ARBA00022741"/>
    </source>
</evidence>
<evidence type="ECO:0000256" key="11">
    <source>
        <dbReference type="RuleBase" id="RU004136"/>
    </source>
</evidence>
<dbReference type="UniPathway" id="UPA00219"/>
<keyword evidence="2 10" id="KW-0436">Ligase</keyword>
<dbReference type="InterPro" id="IPR000713">
    <property type="entry name" value="Mur_ligase_N"/>
</dbReference>
<dbReference type="GO" id="GO:0005524">
    <property type="term" value="F:ATP binding"/>
    <property type="evidence" value="ECO:0007669"/>
    <property type="project" value="UniProtKB-UniRule"/>
</dbReference>
<name>A1AU65_PELPD</name>
<evidence type="ECO:0000256" key="3">
    <source>
        <dbReference type="ARBA" id="ARBA00022618"/>
    </source>
</evidence>
<comment type="similarity">
    <text evidence="10">Belongs to the MurCDEF family. MurF subfamily.</text>
</comment>
<evidence type="ECO:0000256" key="5">
    <source>
        <dbReference type="ARBA" id="ARBA00022840"/>
    </source>
</evidence>
<dbReference type="SUPFAM" id="SSF63418">
    <property type="entry name" value="MurE/MurF N-terminal domain"/>
    <property type="match status" value="1"/>
</dbReference>
<dbReference type="STRING" id="338966.Ppro_3293"/>
<keyword evidence="8 10" id="KW-0131">Cell cycle</keyword>
<keyword evidence="6 10" id="KW-0133">Cell shape</keyword>
<evidence type="ECO:0000256" key="2">
    <source>
        <dbReference type="ARBA" id="ARBA00022598"/>
    </source>
</evidence>
<comment type="pathway">
    <text evidence="10 11">Cell wall biogenesis; peptidoglycan biosynthesis.</text>
</comment>
<dbReference type="InterPro" id="IPR013221">
    <property type="entry name" value="Mur_ligase_cen"/>
</dbReference>
<feature type="domain" description="Mur ligase C-terminal" evidence="13">
    <location>
        <begin position="317"/>
        <end position="441"/>
    </location>
</feature>
<dbReference type="Gene3D" id="3.40.1390.10">
    <property type="entry name" value="MurE/MurF, N-terminal domain"/>
    <property type="match status" value="1"/>
</dbReference>
<evidence type="ECO:0000259" key="14">
    <source>
        <dbReference type="Pfam" id="PF08245"/>
    </source>
</evidence>
<dbReference type="EC" id="6.3.2.10" evidence="10 11"/>
<dbReference type="NCBIfam" id="TIGR01143">
    <property type="entry name" value="murF"/>
    <property type="match status" value="1"/>
</dbReference>
<keyword evidence="7 10" id="KW-0573">Peptidoglycan synthesis</keyword>
<dbReference type="HOGENOM" id="CLU_031507_1_1_7"/>
<dbReference type="GO" id="GO:0047480">
    <property type="term" value="F:UDP-N-acetylmuramoyl-tripeptide-D-alanyl-D-alanine ligase activity"/>
    <property type="evidence" value="ECO:0007669"/>
    <property type="project" value="UniProtKB-UniRule"/>
</dbReference>
<sequence>MFSIAEIAAATAGGFQGDRSARVSGVSTDSRTVAAGQLFVPLRGERFDGHDFIPQVAAKGVAAVLADQSFDGEIPPGLTVVRVVDTLVALGDLAAAYRRRFDLPLVGITGSNGKTTTKEMLATILEQTGPGLKTAGNLNNLIGLPQMLFRLDASHGWAVLEMGMSEPGEIDRLAEVAAPQTGIVLNACPAHLESMGSVEGVARAKGELLLRLPAGGCAIINADDPLIAGQPSPPGVRRLTFGLGDADVRATEITSLGIGGQSFLLHLGEIVLPVVLWSYGRHAVYNALAAAAAAHGLGIAAELIQSGLERFRPYDKRFQLEDVGGLVLIDDSYNANPASMEAALTTLGELKGGGRAFVALGDMLEMGSNEAELHRALGVRAAAVADRLYLCGPLMAHAAVGALSAGMVEEQVMRIPDHDEIAASILRQARPGDFVLVKGSRGMRMEKVAEAIRGRTFLGRRPPVADPTA</sequence>
<evidence type="ECO:0000256" key="9">
    <source>
        <dbReference type="ARBA" id="ARBA00023316"/>
    </source>
</evidence>
<reference evidence="15 16" key="1">
    <citation type="submission" date="2006-10" db="EMBL/GenBank/DDBJ databases">
        <title>Complete sequence of chromosome of Pelobacter propionicus DSM 2379.</title>
        <authorList>
            <consortium name="US DOE Joint Genome Institute"/>
            <person name="Copeland A."/>
            <person name="Lucas S."/>
            <person name="Lapidus A."/>
            <person name="Barry K."/>
            <person name="Detter J.C."/>
            <person name="Glavina del Rio T."/>
            <person name="Hammon N."/>
            <person name="Israni S."/>
            <person name="Dalin E."/>
            <person name="Tice H."/>
            <person name="Pitluck S."/>
            <person name="Saunders E."/>
            <person name="Brettin T."/>
            <person name="Bruce D."/>
            <person name="Han C."/>
            <person name="Tapia R."/>
            <person name="Schmutz J."/>
            <person name="Larimer F."/>
            <person name="Land M."/>
            <person name="Hauser L."/>
            <person name="Kyrpides N."/>
            <person name="Kim E."/>
            <person name="Lovley D."/>
            <person name="Richardson P."/>
        </authorList>
    </citation>
    <scope>NUCLEOTIDE SEQUENCE [LARGE SCALE GENOMIC DNA]</scope>
    <source>
        <strain evidence="16">DSM 2379 / NBRC 103807 / OttBd1</strain>
    </source>
</reference>
<feature type="domain" description="Mur ligase N-terminal catalytic" evidence="12">
    <location>
        <begin position="23"/>
        <end position="98"/>
    </location>
</feature>
<dbReference type="InterPro" id="IPR051046">
    <property type="entry name" value="MurCDEF_CellWall_CoF430Synth"/>
</dbReference>
<dbReference type="Proteomes" id="UP000006732">
    <property type="component" value="Chromosome"/>
</dbReference>
<comment type="function">
    <text evidence="10 11">Involved in cell wall formation. Catalyzes the final step in the synthesis of UDP-N-acetylmuramoyl-pentapeptide, the precursor of murein.</text>
</comment>
<keyword evidence="5 10" id="KW-0067">ATP-binding</keyword>
<evidence type="ECO:0000313" key="15">
    <source>
        <dbReference type="EMBL" id="ABL00886.1"/>
    </source>
</evidence>
<dbReference type="SUPFAM" id="SSF53244">
    <property type="entry name" value="MurD-like peptide ligases, peptide-binding domain"/>
    <property type="match status" value="1"/>
</dbReference>
<organism evidence="15 16">
    <name type="scientific">Pelobacter propionicus (strain DSM 2379 / NBRC 103807 / OttBd1)</name>
    <dbReference type="NCBI Taxonomy" id="338966"/>
    <lineage>
        <taxon>Bacteria</taxon>
        <taxon>Pseudomonadati</taxon>
        <taxon>Thermodesulfobacteriota</taxon>
        <taxon>Desulfuromonadia</taxon>
        <taxon>Desulfuromonadales</taxon>
        <taxon>Desulfuromonadaceae</taxon>
        <taxon>Pelobacter</taxon>
    </lineage>
</organism>
<dbReference type="GO" id="GO:0071555">
    <property type="term" value="P:cell wall organization"/>
    <property type="evidence" value="ECO:0007669"/>
    <property type="project" value="UniProtKB-KW"/>
</dbReference>
<dbReference type="InterPro" id="IPR036565">
    <property type="entry name" value="Mur-like_cat_sf"/>
</dbReference>
<dbReference type="GO" id="GO:0005737">
    <property type="term" value="C:cytoplasm"/>
    <property type="evidence" value="ECO:0007669"/>
    <property type="project" value="UniProtKB-SubCell"/>
</dbReference>
<dbReference type="InterPro" id="IPR036615">
    <property type="entry name" value="Mur_ligase_C_dom_sf"/>
</dbReference>
<evidence type="ECO:0000256" key="10">
    <source>
        <dbReference type="HAMAP-Rule" id="MF_02019"/>
    </source>
</evidence>
<dbReference type="PANTHER" id="PTHR43024:SF1">
    <property type="entry name" value="UDP-N-ACETYLMURAMOYL-TRIPEPTIDE--D-ALANYL-D-ALANINE LIGASE"/>
    <property type="match status" value="1"/>
</dbReference>
<dbReference type="EMBL" id="CP000482">
    <property type="protein sequence ID" value="ABL00886.1"/>
    <property type="molecule type" value="Genomic_DNA"/>
</dbReference>
<proteinExistence type="inferred from homology"/>
<evidence type="ECO:0000256" key="6">
    <source>
        <dbReference type="ARBA" id="ARBA00022960"/>
    </source>
</evidence>
<dbReference type="Pfam" id="PF02875">
    <property type="entry name" value="Mur_ligase_C"/>
    <property type="match status" value="1"/>
</dbReference>
<dbReference type="PANTHER" id="PTHR43024">
    <property type="entry name" value="UDP-N-ACETYLMURAMOYL-TRIPEPTIDE--D-ALANYL-D-ALANINE LIGASE"/>
    <property type="match status" value="1"/>
</dbReference>
<dbReference type="KEGG" id="ppd:Ppro_3293"/>
<accession>A1AU65</accession>
<keyword evidence="1 10" id="KW-0963">Cytoplasm</keyword>
<evidence type="ECO:0000256" key="8">
    <source>
        <dbReference type="ARBA" id="ARBA00023306"/>
    </source>
</evidence>
<keyword evidence="16" id="KW-1185">Reference proteome</keyword>
<evidence type="ECO:0000313" key="16">
    <source>
        <dbReference type="Proteomes" id="UP000006732"/>
    </source>
</evidence>
<dbReference type="InterPro" id="IPR005863">
    <property type="entry name" value="UDP-N-AcMur_synth"/>
</dbReference>
<dbReference type="InterPro" id="IPR004101">
    <property type="entry name" value="Mur_ligase_C"/>
</dbReference>
<evidence type="ECO:0000256" key="1">
    <source>
        <dbReference type="ARBA" id="ARBA00022490"/>
    </source>
</evidence>
<dbReference type="Pfam" id="PF01225">
    <property type="entry name" value="Mur_ligase"/>
    <property type="match status" value="1"/>
</dbReference>
<evidence type="ECO:0000256" key="7">
    <source>
        <dbReference type="ARBA" id="ARBA00022984"/>
    </source>
</evidence>
<dbReference type="InterPro" id="IPR035911">
    <property type="entry name" value="MurE/MurF_N"/>
</dbReference>
<dbReference type="RefSeq" id="WP_011737103.1">
    <property type="nucleotide sequence ID" value="NC_008609.1"/>
</dbReference>
<comment type="subcellular location">
    <subcellularLocation>
        <location evidence="10 11">Cytoplasm</location>
    </subcellularLocation>
</comment>
<comment type="catalytic activity">
    <reaction evidence="10 11">
        <text>D-alanyl-D-alanine + UDP-N-acetyl-alpha-D-muramoyl-L-alanyl-gamma-D-glutamyl-meso-2,6-diaminopimelate + ATP = UDP-N-acetyl-alpha-D-muramoyl-L-alanyl-gamma-D-glutamyl-meso-2,6-diaminopimeloyl-D-alanyl-D-alanine + ADP + phosphate + H(+)</text>
        <dbReference type="Rhea" id="RHEA:28374"/>
        <dbReference type="ChEBI" id="CHEBI:15378"/>
        <dbReference type="ChEBI" id="CHEBI:30616"/>
        <dbReference type="ChEBI" id="CHEBI:43474"/>
        <dbReference type="ChEBI" id="CHEBI:57822"/>
        <dbReference type="ChEBI" id="CHEBI:61386"/>
        <dbReference type="ChEBI" id="CHEBI:83905"/>
        <dbReference type="ChEBI" id="CHEBI:456216"/>
        <dbReference type="EC" id="6.3.2.10"/>
    </reaction>
</comment>
<dbReference type="SUPFAM" id="SSF53623">
    <property type="entry name" value="MurD-like peptide ligases, catalytic domain"/>
    <property type="match status" value="1"/>
</dbReference>
<evidence type="ECO:0000259" key="12">
    <source>
        <dbReference type="Pfam" id="PF01225"/>
    </source>
</evidence>